<dbReference type="Proteomes" id="UP000580250">
    <property type="component" value="Unassembled WGS sequence"/>
</dbReference>
<sequence>MSENISQINNNSVQIFCNSIGYIELLIHLILLPISFIFVFLIVRTSLLHWNLKFILLWQCFCNLIYGISRTIQMLNKFLYGVSYFDVQLKYVQFFALASMILGTFIGHVLLLERILATVFVSKYENNKKPYFSIFCFIIVNILSFDNAFQQTYGDSVLNVTLGTLITLFGTLFLGLVEIALSENIRTSRQLKPTFVLHFVNILVSSGITISLYFFNLKDSSTLEFIFAFVFLITAFCNLFIEITIIIFHPILNIHLKLLLKKFRKEFLKIYPSKVGAVETFSSKGGIPLNIDGSILIINECTELSQKHFEMLKQLWR</sequence>
<dbReference type="Pfam" id="PF10292">
    <property type="entry name" value="7TM_GPCR_Srab"/>
    <property type="match status" value="1"/>
</dbReference>
<feature type="transmembrane region" description="Helical" evidence="5">
    <location>
        <begin position="193"/>
        <end position="214"/>
    </location>
</feature>
<gene>
    <name evidence="6" type="ORF">MENT_LOCUS43847</name>
</gene>
<feature type="transmembrane region" description="Helical" evidence="5">
    <location>
        <begin position="161"/>
        <end position="181"/>
    </location>
</feature>
<keyword evidence="4 5" id="KW-0472">Membrane</keyword>
<evidence type="ECO:0000256" key="5">
    <source>
        <dbReference type="SAM" id="Phobius"/>
    </source>
</evidence>
<feature type="transmembrane region" description="Helical" evidence="5">
    <location>
        <begin position="226"/>
        <end position="252"/>
    </location>
</feature>
<accession>A0A6V7WVK4</accession>
<keyword evidence="2 5" id="KW-0812">Transmembrane</keyword>
<keyword evidence="3 5" id="KW-1133">Transmembrane helix</keyword>
<evidence type="ECO:0000256" key="1">
    <source>
        <dbReference type="ARBA" id="ARBA00004141"/>
    </source>
</evidence>
<evidence type="ECO:0000256" key="3">
    <source>
        <dbReference type="ARBA" id="ARBA00022989"/>
    </source>
</evidence>
<dbReference type="InterPro" id="IPR019408">
    <property type="entry name" value="7TM_GPCR_serpentine_rcpt_Srab"/>
</dbReference>
<feature type="transmembrane region" description="Helical" evidence="5">
    <location>
        <begin position="20"/>
        <end position="43"/>
    </location>
</feature>
<evidence type="ECO:0000256" key="4">
    <source>
        <dbReference type="ARBA" id="ARBA00023136"/>
    </source>
</evidence>
<evidence type="ECO:0000313" key="6">
    <source>
        <dbReference type="EMBL" id="CAD2191023.1"/>
    </source>
</evidence>
<organism evidence="6 7">
    <name type="scientific">Meloidogyne enterolobii</name>
    <name type="common">Root-knot nematode worm</name>
    <name type="synonym">Meloidogyne mayaguensis</name>
    <dbReference type="NCBI Taxonomy" id="390850"/>
    <lineage>
        <taxon>Eukaryota</taxon>
        <taxon>Metazoa</taxon>
        <taxon>Ecdysozoa</taxon>
        <taxon>Nematoda</taxon>
        <taxon>Chromadorea</taxon>
        <taxon>Rhabditida</taxon>
        <taxon>Tylenchina</taxon>
        <taxon>Tylenchomorpha</taxon>
        <taxon>Tylenchoidea</taxon>
        <taxon>Meloidogynidae</taxon>
        <taxon>Meloidogyninae</taxon>
        <taxon>Meloidogyne</taxon>
    </lineage>
</organism>
<evidence type="ECO:0000256" key="2">
    <source>
        <dbReference type="ARBA" id="ARBA00022692"/>
    </source>
</evidence>
<protein>
    <submittedName>
        <fullName evidence="6">Uncharacterized protein</fullName>
    </submittedName>
</protein>
<comment type="caution">
    <text evidence="6">The sequence shown here is derived from an EMBL/GenBank/DDBJ whole genome shotgun (WGS) entry which is preliminary data.</text>
</comment>
<dbReference type="EMBL" id="CAJEWN010000849">
    <property type="protein sequence ID" value="CAD2191023.1"/>
    <property type="molecule type" value="Genomic_DNA"/>
</dbReference>
<feature type="transmembrane region" description="Helical" evidence="5">
    <location>
        <begin position="92"/>
        <end position="111"/>
    </location>
</feature>
<dbReference type="OrthoDB" id="5794765at2759"/>
<reference evidence="6 7" key="1">
    <citation type="submission" date="2020-08" db="EMBL/GenBank/DDBJ databases">
        <authorList>
            <person name="Koutsovoulos G."/>
            <person name="Danchin GJ E."/>
        </authorList>
    </citation>
    <scope>NUCLEOTIDE SEQUENCE [LARGE SCALE GENOMIC DNA]</scope>
</reference>
<evidence type="ECO:0000313" key="7">
    <source>
        <dbReference type="Proteomes" id="UP000580250"/>
    </source>
</evidence>
<name>A0A6V7WVK4_MELEN</name>
<comment type="subcellular location">
    <subcellularLocation>
        <location evidence="1">Membrane</location>
        <topology evidence="1">Multi-pass membrane protein</topology>
    </subcellularLocation>
</comment>
<dbReference type="GO" id="GO:0016020">
    <property type="term" value="C:membrane"/>
    <property type="evidence" value="ECO:0007669"/>
    <property type="project" value="UniProtKB-SubCell"/>
</dbReference>
<feature type="transmembrane region" description="Helical" evidence="5">
    <location>
        <begin position="55"/>
        <end position="72"/>
    </location>
</feature>
<dbReference type="AlphaFoldDB" id="A0A6V7WVK4"/>
<feature type="transmembrane region" description="Helical" evidence="5">
    <location>
        <begin position="131"/>
        <end position="149"/>
    </location>
</feature>
<proteinExistence type="predicted"/>